<dbReference type="WBParaSite" id="JU765_v2.g18663.t1">
    <property type="protein sequence ID" value="JU765_v2.g18663.t1"/>
    <property type="gene ID" value="JU765_v2.g18663"/>
</dbReference>
<dbReference type="Proteomes" id="UP000887576">
    <property type="component" value="Unplaced"/>
</dbReference>
<proteinExistence type="predicted"/>
<reference evidence="2" key="1">
    <citation type="submission" date="2022-11" db="UniProtKB">
        <authorList>
            <consortium name="WormBaseParasite"/>
        </authorList>
    </citation>
    <scope>IDENTIFICATION</scope>
</reference>
<name>A0AC34QRW4_9BILA</name>
<evidence type="ECO:0000313" key="1">
    <source>
        <dbReference type="Proteomes" id="UP000887576"/>
    </source>
</evidence>
<accession>A0AC34QRW4</accession>
<organism evidence="1 2">
    <name type="scientific">Panagrolaimus sp. JU765</name>
    <dbReference type="NCBI Taxonomy" id="591449"/>
    <lineage>
        <taxon>Eukaryota</taxon>
        <taxon>Metazoa</taxon>
        <taxon>Ecdysozoa</taxon>
        <taxon>Nematoda</taxon>
        <taxon>Chromadorea</taxon>
        <taxon>Rhabditida</taxon>
        <taxon>Tylenchina</taxon>
        <taxon>Panagrolaimomorpha</taxon>
        <taxon>Panagrolaimoidea</taxon>
        <taxon>Panagrolaimidae</taxon>
        <taxon>Panagrolaimus</taxon>
    </lineage>
</organism>
<sequence length="105" mass="12704">MSWNSQPVDQEMMPPIPEDSSQALQLLTDDQGRQMITDEKLERVMVNMLEQRDKLLEQLRETEQQNDDLNIRLKESEKEKEQLQRQMEVQQEYRHSVSLKHEFYI</sequence>
<evidence type="ECO:0000313" key="2">
    <source>
        <dbReference type="WBParaSite" id="JU765_v2.g18663.t1"/>
    </source>
</evidence>
<protein>
    <submittedName>
        <fullName evidence="2">SAM domain-containing protein</fullName>
    </submittedName>
</protein>